<keyword evidence="1" id="KW-0805">Transcription regulation</keyword>
<evidence type="ECO:0000313" key="5">
    <source>
        <dbReference type="EMBL" id="QQK79067.1"/>
    </source>
</evidence>
<organism evidence="5 6">
    <name type="scientific">Salicibibacter cibi</name>
    <dbReference type="NCBI Taxonomy" id="2743001"/>
    <lineage>
        <taxon>Bacteria</taxon>
        <taxon>Bacillati</taxon>
        <taxon>Bacillota</taxon>
        <taxon>Bacilli</taxon>
        <taxon>Bacillales</taxon>
        <taxon>Bacillaceae</taxon>
        <taxon>Salicibibacter</taxon>
    </lineage>
</organism>
<accession>A0A7T7CEI1</accession>
<feature type="domain" description="HTH gntR-type" evidence="4">
    <location>
        <begin position="9"/>
        <end position="77"/>
    </location>
</feature>
<dbReference type="RefSeq" id="WP_200088159.1">
    <property type="nucleotide sequence ID" value="NZ_CP054706.1"/>
</dbReference>
<dbReference type="Proteomes" id="UP000595349">
    <property type="component" value="Chromosome"/>
</dbReference>
<gene>
    <name evidence="5" type="ORF">HUG20_03550</name>
</gene>
<dbReference type="InterPro" id="IPR000524">
    <property type="entry name" value="Tscrpt_reg_HTH_GntR"/>
</dbReference>
<evidence type="ECO:0000256" key="3">
    <source>
        <dbReference type="ARBA" id="ARBA00023163"/>
    </source>
</evidence>
<dbReference type="GO" id="GO:0003700">
    <property type="term" value="F:DNA-binding transcription factor activity"/>
    <property type="evidence" value="ECO:0007669"/>
    <property type="project" value="InterPro"/>
</dbReference>
<keyword evidence="6" id="KW-1185">Reference proteome</keyword>
<dbReference type="InterPro" id="IPR036390">
    <property type="entry name" value="WH_DNA-bd_sf"/>
</dbReference>
<dbReference type="Pfam" id="PF00392">
    <property type="entry name" value="GntR"/>
    <property type="match status" value="1"/>
</dbReference>
<dbReference type="PANTHER" id="PTHR38445:SF10">
    <property type="entry name" value="GNTR-FAMILY TRANSCRIPTIONAL REGULATOR"/>
    <property type="match status" value="1"/>
</dbReference>
<evidence type="ECO:0000313" key="6">
    <source>
        <dbReference type="Proteomes" id="UP000595349"/>
    </source>
</evidence>
<dbReference type="PANTHER" id="PTHR38445">
    <property type="entry name" value="HTH-TYPE TRANSCRIPTIONAL REPRESSOR YTRA"/>
    <property type="match status" value="1"/>
</dbReference>
<dbReference type="SMART" id="SM00345">
    <property type="entry name" value="HTH_GNTR"/>
    <property type="match status" value="1"/>
</dbReference>
<dbReference type="EMBL" id="CP054706">
    <property type="protein sequence ID" value="QQK79067.1"/>
    <property type="molecule type" value="Genomic_DNA"/>
</dbReference>
<dbReference type="Gene3D" id="1.10.10.10">
    <property type="entry name" value="Winged helix-like DNA-binding domain superfamily/Winged helix DNA-binding domain"/>
    <property type="match status" value="1"/>
</dbReference>
<dbReference type="GO" id="GO:0003677">
    <property type="term" value="F:DNA binding"/>
    <property type="evidence" value="ECO:0007669"/>
    <property type="project" value="UniProtKB-KW"/>
</dbReference>
<reference evidence="5 6" key="1">
    <citation type="submission" date="2020-06" db="EMBL/GenBank/DDBJ databases">
        <title>Genomic analysis of Salicibibacter sp. NKC21-4.</title>
        <authorList>
            <person name="Oh Y.J."/>
        </authorList>
    </citation>
    <scope>NUCLEOTIDE SEQUENCE [LARGE SCALE GENOMIC DNA]</scope>
    <source>
        <strain evidence="5 6">NKC21-4</strain>
    </source>
</reference>
<dbReference type="KEGG" id="scib:HUG20_03550"/>
<name>A0A7T7CEI1_9BACI</name>
<dbReference type="CDD" id="cd07377">
    <property type="entry name" value="WHTH_GntR"/>
    <property type="match status" value="1"/>
</dbReference>
<keyword evidence="2" id="KW-0238">DNA-binding</keyword>
<proteinExistence type="predicted"/>
<dbReference type="SUPFAM" id="SSF46785">
    <property type="entry name" value="Winged helix' DNA-binding domain"/>
    <property type="match status" value="1"/>
</dbReference>
<dbReference type="InterPro" id="IPR036388">
    <property type="entry name" value="WH-like_DNA-bd_sf"/>
</dbReference>
<keyword evidence="3" id="KW-0804">Transcription</keyword>
<protein>
    <submittedName>
        <fullName evidence="5">GntR family transcriptional regulator</fullName>
    </submittedName>
</protein>
<evidence type="ECO:0000259" key="4">
    <source>
        <dbReference type="PROSITE" id="PS50949"/>
    </source>
</evidence>
<evidence type="ECO:0000256" key="1">
    <source>
        <dbReference type="ARBA" id="ARBA00023015"/>
    </source>
</evidence>
<dbReference type="AlphaFoldDB" id="A0A7T7CEI1"/>
<sequence length="123" mass="13914">MSHSFDDSHPIFVQIAEKVEDDIIEGFLREGDKISSTNEFAAYYQINPATAAKGINKLVDDGIIFKKRGVGMFVNEGAKEILFKKRNQAFFDAYVQPALLEARKINLSKEKLIEMIKQEGESK</sequence>
<dbReference type="PROSITE" id="PS50949">
    <property type="entry name" value="HTH_GNTR"/>
    <property type="match status" value="1"/>
</dbReference>
<evidence type="ECO:0000256" key="2">
    <source>
        <dbReference type="ARBA" id="ARBA00023125"/>
    </source>
</evidence>